<reference evidence="2" key="1">
    <citation type="submission" date="2020-07" db="EMBL/GenBank/DDBJ databases">
        <title>Ethylene signaling mediates host invasion by parasitic plants.</title>
        <authorList>
            <person name="Yoshida S."/>
        </authorList>
    </citation>
    <scope>NUCLEOTIDE SEQUENCE</scope>
    <source>
        <strain evidence="2">Okayama</strain>
    </source>
</reference>
<dbReference type="GO" id="GO:0090110">
    <property type="term" value="P:COPII-coated vesicle cargo loading"/>
    <property type="evidence" value="ECO:0007669"/>
    <property type="project" value="TreeGrafter"/>
</dbReference>
<evidence type="ECO:0000259" key="1">
    <source>
        <dbReference type="Pfam" id="PF04811"/>
    </source>
</evidence>
<dbReference type="Proteomes" id="UP000653305">
    <property type="component" value="Unassembled WGS sequence"/>
</dbReference>
<proteinExistence type="predicted"/>
<comment type="caution">
    <text evidence="2">The sequence shown here is derived from an EMBL/GenBank/DDBJ whole genome shotgun (WGS) entry which is preliminary data.</text>
</comment>
<feature type="domain" description="Sec23/Sec24 trunk" evidence="1">
    <location>
        <begin position="25"/>
        <end position="146"/>
    </location>
</feature>
<evidence type="ECO:0000313" key="2">
    <source>
        <dbReference type="EMBL" id="GFP93791.1"/>
    </source>
</evidence>
<dbReference type="InterPro" id="IPR036465">
    <property type="entry name" value="vWFA_dom_sf"/>
</dbReference>
<dbReference type="GO" id="GO:0008270">
    <property type="term" value="F:zinc ion binding"/>
    <property type="evidence" value="ECO:0007669"/>
    <property type="project" value="TreeGrafter"/>
</dbReference>
<dbReference type="Gene3D" id="3.40.50.410">
    <property type="entry name" value="von Willebrand factor, type A domain"/>
    <property type="match status" value="1"/>
</dbReference>
<dbReference type="InterPro" id="IPR006896">
    <property type="entry name" value="Sec23/24_trunk_dom"/>
</dbReference>
<dbReference type="AlphaFoldDB" id="A0A830CHE8"/>
<dbReference type="PANTHER" id="PTHR13803">
    <property type="entry name" value="SEC24-RELATED PROTEIN"/>
    <property type="match status" value="1"/>
</dbReference>
<feature type="non-terminal residue" evidence="2">
    <location>
        <position position="159"/>
    </location>
</feature>
<accession>A0A830CHE8</accession>
<dbReference type="Pfam" id="PF04811">
    <property type="entry name" value="Sec23_trunk"/>
    <property type="match status" value="1"/>
</dbReference>
<dbReference type="GO" id="GO:0006886">
    <property type="term" value="P:intracellular protein transport"/>
    <property type="evidence" value="ECO:0007669"/>
    <property type="project" value="InterPro"/>
</dbReference>
<evidence type="ECO:0000313" key="3">
    <source>
        <dbReference type="Proteomes" id="UP000653305"/>
    </source>
</evidence>
<dbReference type="PANTHER" id="PTHR13803:SF4">
    <property type="entry name" value="SECRETORY 24CD, ISOFORM C"/>
    <property type="match status" value="1"/>
</dbReference>
<protein>
    <submittedName>
        <fullName evidence="2">Protein transport protein sec24-like at4g32640</fullName>
    </submittedName>
</protein>
<dbReference type="SUPFAM" id="SSF53300">
    <property type="entry name" value="vWA-like"/>
    <property type="match status" value="1"/>
</dbReference>
<organism evidence="2 3">
    <name type="scientific">Phtheirospermum japonicum</name>
    <dbReference type="NCBI Taxonomy" id="374723"/>
    <lineage>
        <taxon>Eukaryota</taxon>
        <taxon>Viridiplantae</taxon>
        <taxon>Streptophyta</taxon>
        <taxon>Embryophyta</taxon>
        <taxon>Tracheophyta</taxon>
        <taxon>Spermatophyta</taxon>
        <taxon>Magnoliopsida</taxon>
        <taxon>eudicotyledons</taxon>
        <taxon>Gunneridae</taxon>
        <taxon>Pentapetalae</taxon>
        <taxon>asterids</taxon>
        <taxon>lamiids</taxon>
        <taxon>Lamiales</taxon>
        <taxon>Orobanchaceae</taxon>
        <taxon>Orobanchaceae incertae sedis</taxon>
        <taxon>Phtheirospermum</taxon>
    </lineage>
</organism>
<name>A0A830CHE8_9LAMI</name>
<dbReference type="OrthoDB" id="49016at2759"/>
<dbReference type="EMBL" id="BMAC01000325">
    <property type="protein sequence ID" value="GFP93791.1"/>
    <property type="molecule type" value="Genomic_DNA"/>
</dbReference>
<dbReference type="GO" id="GO:0070971">
    <property type="term" value="C:endoplasmic reticulum exit site"/>
    <property type="evidence" value="ECO:0007669"/>
    <property type="project" value="TreeGrafter"/>
</dbReference>
<keyword evidence="3" id="KW-1185">Reference proteome</keyword>
<dbReference type="GO" id="GO:0030127">
    <property type="term" value="C:COPII vesicle coat"/>
    <property type="evidence" value="ECO:0007669"/>
    <property type="project" value="InterPro"/>
</dbReference>
<dbReference type="InterPro" id="IPR050550">
    <property type="entry name" value="SEC23_SEC24_subfamily"/>
</dbReference>
<gene>
    <name evidence="2" type="ORF">PHJA_001523500</name>
</gene>
<sequence>ADERPELCRGTVEFVATKEYMVRDPMPAVFFFLIDVSMNAIQTGATAAACCAINQVIDDLPKGPRTMVGFATFDSTIHFYNLKRASQQPLMLIVPDVQDVYTPLQSDVIVQLAECRQHLEILLESIPSMFESNRIADSARGAAVQVWACNVYLYLFIPY</sequence>
<dbReference type="GO" id="GO:0000149">
    <property type="term" value="F:SNARE binding"/>
    <property type="evidence" value="ECO:0007669"/>
    <property type="project" value="TreeGrafter"/>
</dbReference>